<accession>A0A6P7G6E6</accession>
<dbReference type="InterPro" id="IPR029195">
    <property type="entry name" value="HCFC1R1"/>
</dbReference>
<dbReference type="EnsemblMetazoa" id="XM_028288845.2">
    <property type="protein sequence ID" value="XP_028144646.1"/>
    <property type="gene ID" value="LOC114338252"/>
</dbReference>
<reference evidence="2" key="2">
    <citation type="submission" date="2025-05" db="UniProtKB">
        <authorList>
            <consortium name="EnsemblMetazoa"/>
        </authorList>
    </citation>
    <scope>IDENTIFICATION</scope>
</reference>
<gene>
    <name evidence="4" type="primary">LOC114338252</name>
</gene>
<dbReference type="InParanoid" id="A0A6P7G6E6"/>
<organism evidence="4">
    <name type="scientific">Diabrotica virgifera virgifera</name>
    <name type="common">western corn rootworm</name>
    <dbReference type="NCBI Taxonomy" id="50390"/>
    <lineage>
        <taxon>Eukaryota</taxon>
        <taxon>Metazoa</taxon>
        <taxon>Ecdysozoa</taxon>
        <taxon>Arthropoda</taxon>
        <taxon>Hexapoda</taxon>
        <taxon>Insecta</taxon>
        <taxon>Pterygota</taxon>
        <taxon>Neoptera</taxon>
        <taxon>Endopterygota</taxon>
        <taxon>Coleoptera</taxon>
        <taxon>Polyphaga</taxon>
        <taxon>Cucujiformia</taxon>
        <taxon>Chrysomeloidea</taxon>
        <taxon>Chrysomelidae</taxon>
        <taxon>Galerucinae</taxon>
        <taxon>Diabroticina</taxon>
        <taxon>Diabroticites</taxon>
        <taxon>Diabrotica</taxon>
    </lineage>
</organism>
<sequence length="276" mass="31334">MNPNRMTGEPNQQTPASVFGFDSYPPMFAVNWNQANPFTNTMAHPDATVQQQYQMLQRPDLAMPFSTSNNPPLPNQIPNQIPFSSMPLPGHVSNPVHPQYAHAFGQQLSGFSFGSPRPTQELVQFPFQGENSRFGNRELGCKRKTESPPLQHAKQHITEEKMAEHMSKLHISSETAHPKENDASRMQRLYMCEEMRKLKTDPILPQSLLSKMQNPCTALVLWKPPTRFIPVSGNNEIDENENNNRDTVPDHQNQESDDVEDEMSEVCMNNMDLDSC</sequence>
<feature type="compositionally biased region" description="Basic and acidic residues" evidence="1">
    <location>
        <begin position="242"/>
        <end position="254"/>
    </location>
</feature>
<keyword evidence="3" id="KW-1185">Reference proteome</keyword>
<protein>
    <submittedName>
        <fullName evidence="4">Uncharacterized protein LOC114338252</fullName>
    </submittedName>
</protein>
<evidence type="ECO:0000313" key="4">
    <source>
        <dbReference type="RefSeq" id="XP_028144646.1"/>
    </source>
</evidence>
<name>A0A6P7G6E6_DIAVI</name>
<dbReference type="RefSeq" id="XP_028144646.1">
    <property type="nucleotide sequence ID" value="XM_028288845.1"/>
</dbReference>
<dbReference type="OrthoDB" id="6723881at2759"/>
<evidence type="ECO:0000256" key="1">
    <source>
        <dbReference type="SAM" id="MobiDB-lite"/>
    </source>
</evidence>
<reference evidence="4" key="1">
    <citation type="submission" date="2025-04" db="UniProtKB">
        <authorList>
            <consortium name="RefSeq"/>
        </authorList>
    </citation>
    <scope>IDENTIFICATION</scope>
    <source>
        <tissue evidence="4">Whole insect</tissue>
    </source>
</reference>
<feature type="region of interest" description="Disordered" evidence="1">
    <location>
        <begin position="231"/>
        <end position="276"/>
    </location>
</feature>
<feature type="compositionally biased region" description="Acidic residues" evidence="1">
    <location>
        <begin position="255"/>
        <end position="264"/>
    </location>
</feature>
<proteinExistence type="predicted"/>
<dbReference type="PANTHER" id="PTHR16246:SF2">
    <property type="entry name" value="HOST CELL FACTOR C1 REGULATOR 1"/>
    <property type="match status" value="1"/>
</dbReference>
<evidence type="ECO:0000313" key="3">
    <source>
        <dbReference type="Proteomes" id="UP001652700"/>
    </source>
</evidence>
<dbReference type="KEGG" id="dvv:114338252"/>
<dbReference type="AlphaFoldDB" id="A0A6P7G6E6"/>
<dbReference type="PANTHER" id="PTHR16246">
    <property type="entry name" value="HOST CELL FACTOR C1 REGULATOR 1"/>
    <property type="match status" value="1"/>
</dbReference>
<dbReference type="Proteomes" id="UP001652700">
    <property type="component" value="Unplaced"/>
</dbReference>
<evidence type="ECO:0000313" key="2">
    <source>
        <dbReference type="EnsemblMetazoa" id="XP_028144646.1"/>
    </source>
</evidence>
<dbReference type="GeneID" id="114338252"/>